<evidence type="ECO:0000313" key="2">
    <source>
        <dbReference type="EMBL" id="QDU05176.1"/>
    </source>
</evidence>
<accession>A0A517WIU7</accession>
<dbReference type="AlphaFoldDB" id="A0A517WIU7"/>
<dbReference type="SUPFAM" id="SSF56954">
    <property type="entry name" value="Outer membrane efflux proteins (OEP)"/>
    <property type="match status" value="2"/>
</dbReference>
<evidence type="ECO:0008006" key="4">
    <source>
        <dbReference type="Google" id="ProtNLM"/>
    </source>
</evidence>
<evidence type="ECO:0000256" key="1">
    <source>
        <dbReference type="SAM" id="MobiDB-lite"/>
    </source>
</evidence>
<dbReference type="InterPro" id="IPR010131">
    <property type="entry name" value="MdtP/NodT-like"/>
</dbReference>
<dbReference type="Gene3D" id="1.20.1600.10">
    <property type="entry name" value="Outer membrane efflux proteins (OEP)"/>
    <property type="match status" value="2"/>
</dbReference>
<protein>
    <recommendedName>
        <fullName evidence="4">Outer membrane efflux protein</fullName>
    </recommendedName>
</protein>
<evidence type="ECO:0000313" key="3">
    <source>
        <dbReference type="Proteomes" id="UP000320722"/>
    </source>
</evidence>
<reference evidence="2 3" key="1">
    <citation type="submission" date="2019-02" db="EMBL/GenBank/DDBJ databases">
        <title>Deep-cultivation of Planctomycetes and their phenomic and genomic characterization uncovers novel biology.</title>
        <authorList>
            <person name="Wiegand S."/>
            <person name="Jogler M."/>
            <person name="Boedeker C."/>
            <person name="Pinto D."/>
            <person name="Vollmers J."/>
            <person name="Rivas-Marin E."/>
            <person name="Kohn T."/>
            <person name="Peeters S.H."/>
            <person name="Heuer A."/>
            <person name="Rast P."/>
            <person name="Oberbeckmann S."/>
            <person name="Bunk B."/>
            <person name="Jeske O."/>
            <person name="Meyerdierks A."/>
            <person name="Storesund J.E."/>
            <person name="Kallscheuer N."/>
            <person name="Luecker S."/>
            <person name="Lage O.M."/>
            <person name="Pohl T."/>
            <person name="Merkel B.J."/>
            <person name="Hornburger P."/>
            <person name="Mueller R.-W."/>
            <person name="Bruemmer F."/>
            <person name="Labrenz M."/>
            <person name="Spormann A.M."/>
            <person name="Op den Camp H."/>
            <person name="Overmann J."/>
            <person name="Amann R."/>
            <person name="Jetten M.S.M."/>
            <person name="Mascher T."/>
            <person name="Medema M.H."/>
            <person name="Devos D.P."/>
            <person name="Kaster A.-K."/>
            <person name="Ovreas L."/>
            <person name="Rohde M."/>
            <person name="Galperin M.Y."/>
            <person name="Jogler C."/>
        </authorList>
    </citation>
    <scope>NUCLEOTIDE SEQUENCE [LARGE SCALE GENOMIC DNA]</scope>
    <source>
        <strain evidence="2 3">V6</strain>
    </source>
</reference>
<name>A0A517WIU7_9PLAN</name>
<dbReference type="PANTHER" id="PTHR30203:SF33">
    <property type="entry name" value="BLR4455 PROTEIN"/>
    <property type="match status" value="1"/>
</dbReference>
<feature type="region of interest" description="Disordered" evidence="1">
    <location>
        <begin position="875"/>
        <end position="897"/>
    </location>
</feature>
<sequence>MSRAKFNPQCESLRTALAVALLAGLSLIQVGCSPTFWADQANADSYEILAEKADDPAWEVPRYDVEPDPRSRFYDPYDPNHEPLPPDDPAANVYMHWLQCKKGYKSWHKFGRALSIENPDWLVQYGISPELSAEMAAAGNSLPGTELPALEEVTLQEAIDIANINSREYQFQIENLFLSALDLTFGRFQFDVKYLGVGGQNPQVDLNRRRLSNGTQELDLSSRMGVNQVLPSGAQWAVELANNTLWLFSGSNQTTSVSVLSYSLVQPLLLGAGRKVVLNNLTQDERNVLYQTRTLARFRKIFFTDTVGGGNGFLQLLQQLQVIYNERGNIKRLERQVEILRALSSQKPKVQQERLEELPENWIIPPALVEKMEYDDESRMLSWKGEMSAEEEKMLLALSDADAYQATVNELISRIRTEVVTLDVAQLETRLAQSVNRLRTIERAYQDSLGNFKIFMGLPPDMPMSIDESLLKPFQLIDPLLPEIEQEIYDYVEIWASVYVEDWEDPNLVPPTTADMLKVVDGLEMLIKKLQTDALVTLEQDIANIDMLLGQNTEGVPEDILALRKRRFETDEDRERVRQSSANDIRLYAGVRKEIRELQSRLDGLRGFLSEDNLSNDQKKKIILEMANLREDMLRISQGLQVIEIGLRVELITLEPFKMDITEAVRIGLDNRLDLMNERAFVMDTRRLMEVRSNELEAVLNVVVDGDVSTPLGKNRPLDFRGSQASLRAGVEFTAPLSLVQQRNAYRESQINYQRQRRAFMEAQDNIKFDIRRSWRQLNVLRQNFETSRVQIRLAALQYDSAVEATSDPAQAGRNQGLNLLNALSSVLDAQNSLISNWVNYEQNRLNIYRDMGIMEIDANGIWEDDFYQHRAGTIRPTNEHRQLPPEPTDSTGITGTEDIQPVVFRPAAELNALSTENKTTAQAP</sequence>
<dbReference type="RefSeq" id="WP_145043240.1">
    <property type="nucleotide sequence ID" value="NZ_CP036347.1"/>
</dbReference>
<proteinExistence type="predicted"/>
<gene>
    <name evidence="2" type="ORF">V6x_49110</name>
</gene>
<dbReference type="Proteomes" id="UP000320722">
    <property type="component" value="Chromosome"/>
</dbReference>
<dbReference type="GO" id="GO:0015562">
    <property type="term" value="F:efflux transmembrane transporter activity"/>
    <property type="evidence" value="ECO:0007669"/>
    <property type="project" value="InterPro"/>
</dbReference>
<dbReference type="EMBL" id="CP036347">
    <property type="protein sequence ID" value="QDU05176.1"/>
    <property type="molecule type" value="Genomic_DNA"/>
</dbReference>
<dbReference type="PANTHER" id="PTHR30203">
    <property type="entry name" value="OUTER MEMBRANE CATION EFFLUX PROTEIN"/>
    <property type="match status" value="1"/>
</dbReference>
<organism evidence="2 3">
    <name type="scientific">Gimesia chilikensis</name>
    <dbReference type="NCBI Taxonomy" id="2605989"/>
    <lineage>
        <taxon>Bacteria</taxon>
        <taxon>Pseudomonadati</taxon>
        <taxon>Planctomycetota</taxon>
        <taxon>Planctomycetia</taxon>
        <taxon>Planctomycetales</taxon>
        <taxon>Planctomycetaceae</taxon>
        <taxon>Gimesia</taxon>
    </lineage>
</organism>